<dbReference type="InterPro" id="IPR007899">
    <property type="entry name" value="CHAD_dom"/>
</dbReference>
<keyword evidence="3" id="KW-1185">Reference proteome</keyword>
<name>A0A1U6IF99_9SPHN</name>
<evidence type="ECO:0000259" key="1">
    <source>
        <dbReference type="PROSITE" id="PS51708"/>
    </source>
</evidence>
<dbReference type="Pfam" id="PF05235">
    <property type="entry name" value="CHAD"/>
    <property type="match status" value="1"/>
</dbReference>
<protein>
    <submittedName>
        <fullName evidence="2">CHAD domain-containing protein</fullName>
    </submittedName>
</protein>
<accession>A0A1U6IF99</accession>
<organism evidence="2 3">
    <name type="scientific">Novosphingobium mathurense</name>
    <dbReference type="NCBI Taxonomy" id="428990"/>
    <lineage>
        <taxon>Bacteria</taxon>
        <taxon>Pseudomonadati</taxon>
        <taxon>Pseudomonadota</taxon>
        <taxon>Alphaproteobacteria</taxon>
        <taxon>Sphingomonadales</taxon>
        <taxon>Sphingomonadaceae</taxon>
        <taxon>Novosphingobium</taxon>
    </lineage>
</organism>
<dbReference type="Proteomes" id="UP000190989">
    <property type="component" value="Unassembled WGS sequence"/>
</dbReference>
<feature type="domain" description="CHAD" evidence="1">
    <location>
        <begin position="9"/>
        <end position="292"/>
    </location>
</feature>
<dbReference type="PROSITE" id="PS51708">
    <property type="entry name" value="CHAD"/>
    <property type="match status" value="1"/>
</dbReference>
<proteinExistence type="predicted"/>
<dbReference type="EMBL" id="FVZE01000006">
    <property type="protein sequence ID" value="SLK06670.1"/>
    <property type="molecule type" value="Genomic_DNA"/>
</dbReference>
<dbReference type="InterPro" id="IPR038186">
    <property type="entry name" value="CHAD_dom_sf"/>
</dbReference>
<evidence type="ECO:0000313" key="2">
    <source>
        <dbReference type="EMBL" id="SLK06670.1"/>
    </source>
</evidence>
<sequence>MAYRFKARDSSVEHAVRRIAREQAARALSAIEHEPSAIATHEVRKSCKKIRALIRLVRPAFPDYAAENARFRDMARLMAGSRDAKVVVDTCRLLIDDARGDLGEDFFAPLLDELEAAGSGLVQGEVEDAHLEKVRVLLEESRERAADWSVEDRGWGAIGAGLAKVICRAGKAATVAAADPSAANFHELRKRMKYHWYHARLLVQIWPEVMKARADQLSLLADNLGLHHDIAVFEQRLTDLHAGGAHPHAVACLQSLALERREALERTSKPLIERILAQSAEDLEGHWGKLWQIWRAGTAHKRD</sequence>
<reference evidence="3" key="1">
    <citation type="submission" date="2017-02" db="EMBL/GenBank/DDBJ databases">
        <authorList>
            <person name="Varghese N."/>
            <person name="Submissions S."/>
        </authorList>
    </citation>
    <scope>NUCLEOTIDE SEQUENCE [LARGE SCALE GENOMIC DNA]</scope>
    <source>
        <strain evidence="3">SM117</strain>
    </source>
</reference>
<dbReference type="STRING" id="428990.SAMN06295987_10635"/>
<dbReference type="SMART" id="SM00880">
    <property type="entry name" value="CHAD"/>
    <property type="match status" value="1"/>
</dbReference>
<dbReference type="RefSeq" id="WP_079731222.1">
    <property type="nucleotide sequence ID" value="NZ_FVZE01000006.1"/>
</dbReference>
<dbReference type="AlphaFoldDB" id="A0A1U6IF99"/>
<evidence type="ECO:0000313" key="3">
    <source>
        <dbReference type="Proteomes" id="UP000190989"/>
    </source>
</evidence>
<dbReference type="PANTHER" id="PTHR39339">
    <property type="entry name" value="SLR1444 PROTEIN"/>
    <property type="match status" value="1"/>
</dbReference>
<gene>
    <name evidence="2" type="ORF">SAMN06295987_10635</name>
</gene>
<dbReference type="PANTHER" id="PTHR39339:SF1">
    <property type="entry name" value="CHAD DOMAIN-CONTAINING PROTEIN"/>
    <property type="match status" value="1"/>
</dbReference>
<dbReference type="Gene3D" id="1.40.20.10">
    <property type="entry name" value="CHAD domain"/>
    <property type="match status" value="1"/>
</dbReference>